<reference evidence="5 6" key="1">
    <citation type="journal article" date="2021" name="Elife">
        <title>Chloroplast acquisition without the gene transfer in kleptoplastic sea slugs, Plakobranchus ocellatus.</title>
        <authorList>
            <person name="Maeda T."/>
            <person name="Takahashi S."/>
            <person name="Yoshida T."/>
            <person name="Shimamura S."/>
            <person name="Takaki Y."/>
            <person name="Nagai Y."/>
            <person name="Toyoda A."/>
            <person name="Suzuki Y."/>
            <person name="Arimoto A."/>
            <person name="Ishii H."/>
            <person name="Satoh N."/>
            <person name="Nishiyama T."/>
            <person name="Hasebe M."/>
            <person name="Maruyama T."/>
            <person name="Minagawa J."/>
            <person name="Obokata J."/>
            <person name="Shigenobu S."/>
        </authorList>
    </citation>
    <scope>NUCLEOTIDE SEQUENCE [LARGE SCALE GENOMIC DNA]</scope>
</reference>
<dbReference type="Proteomes" id="UP000735302">
    <property type="component" value="Unassembled WGS sequence"/>
</dbReference>
<evidence type="ECO:0000256" key="1">
    <source>
        <dbReference type="ARBA" id="ARBA00022737"/>
    </source>
</evidence>
<dbReference type="InterPro" id="IPR050663">
    <property type="entry name" value="Ankyrin-SOCS_Box"/>
</dbReference>
<protein>
    <submittedName>
        <fullName evidence="5">Ankyrin repeat-containing protein</fullName>
    </submittedName>
</protein>
<dbReference type="InterPro" id="IPR036770">
    <property type="entry name" value="Ankyrin_rpt-contain_sf"/>
</dbReference>
<accession>A0AAV3YSP0</accession>
<proteinExistence type="predicted"/>
<dbReference type="Gene3D" id="1.25.40.20">
    <property type="entry name" value="Ankyrin repeat-containing domain"/>
    <property type="match status" value="3"/>
</dbReference>
<name>A0AAV3YSP0_9GAST</name>
<keyword evidence="6" id="KW-1185">Reference proteome</keyword>
<gene>
    <name evidence="5" type="ORF">PoB_001258900</name>
</gene>
<organism evidence="5 6">
    <name type="scientific">Plakobranchus ocellatus</name>
    <dbReference type="NCBI Taxonomy" id="259542"/>
    <lineage>
        <taxon>Eukaryota</taxon>
        <taxon>Metazoa</taxon>
        <taxon>Spiralia</taxon>
        <taxon>Lophotrochozoa</taxon>
        <taxon>Mollusca</taxon>
        <taxon>Gastropoda</taxon>
        <taxon>Heterobranchia</taxon>
        <taxon>Euthyneura</taxon>
        <taxon>Panpulmonata</taxon>
        <taxon>Sacoglossa</taxon>
        <taxon>Placobranchoidea</taxon>
        <taxon>Plakobranchidae</taxon>
        <taxon>Plakobranchus</taxon>
    </lineage>
</organism>
<dbReference type="GO" id="GO:0005634">
    <property type="term" value="C:nucleus"/>
    <property type="evidence" value="ECO:0007669"/>
    <property type="project" value="TreeGrafter"/>
</dbReference>
<feature type="repeat" description="ANK" evidence="3">
    <location>
        <begin position="276"/>
        <end position="308"/>
    </location>
</feature>
<dbReference type="PANTHER" id="PTHR24193:SF121">
    <property type="entry name" value="ADA2A-CONTAINING COMPLEX COMPONENT 3, ISOFORM D"/>
    <property type="match status" value="1"/>
</dbReference>
<dbReference type="PROSITE" id="PS50297">
    <property type="entry name" value="ANK_REP_REGION"/>
    <property type="match status" value="3"/>
</dbReference>
<dbReference type="AlphaFoldDB" id="A0AAV3YSP0"/>
<feature type="region of interest" description="Disordered" evidence="4">
    <location>
        <begin position="516"/>
        <end position="553"/>
    </location>
</feature>
<dbReference type="Pfam" id="PF00023">
    <property type="entry name" value="Ank"/>
    <property type="match status" value="1"/>
</dbReference>
<dbReference type="SMART" id="SM00248">
    <property type="entry name" value="ANK"/>
    <property type="match status" value="8"/>
</dbReference>
<dbReference type="Pfam" id="PF12796">
    <property type="entry name" value="Ank_2"/>
    <property type="match status" value="3"/>
</dbReference>
<dbReference type="GO" id="GO:0000976">
    <property type="term" value="F:transcription cis-regulatory region binding"/>
    <property type="evidence" value="ECO:0007669"/>
    <property type="project" value="TreeGrafter"/>
</dbReference>
<evidence type="ECO:0000313" key="5">
    <source>
        <dbReference type="EMBL" id="GFN86083.1"/>
    </source>
</evidence>
<evidence type="ECO:0000256" key="2">
    <source>
        <dbReference type="ARBA" id="ARBA00023043"/>
    </source>
</evidence>
<keyword evidence="1" id="KW-0677">Repeat</keyword>
<dbReference type="PANTHER" id="PTHR24193">
    <property type="entry name" value="ANKYRIN REPEAT PROTEIN"/>
    <property type="match status" value="1"/>
</dbReference>
<feature type="repeat" description="ANK" evidence="3">
    <location>
        <begin position="38"/>
        <end position="70"/>
    </location>
</feature>
<dbReference type="GO" id="GO:0045944">
    <property type="term" value="P:positive regulation of transcription by RNA polymerase II"/>
    <property type="evidence" value="ECO:0007669"/>
    <property type="project" value="TreeGrafter"/>
</dbReference>
<feature type="compositionally biased region" description="Acidic residues" evidence="4">
    <location>
        <begin position="522"/>
        <end position="546"/>
    </location>
</feature>
<dbReference type="EMBL" id="BLXT01001485">
    <property type="protein sequence ID" value="GFN86083.1"/>
    <property type="molecule type" value="Genomic_DNA"/>
</dbReference>
<sequence>MHPFDNFIDRILPEACRSDLKSCFVKWIASRTNLDPETCQTLLRLAIMSGSIETVEALLNGGADLNLPCDFRNSYLVVAIAFLDQPGLMKMVKFLVEKGANVNRNHCYYSPLLLASVKQRDVVSYLLQKDADVNEVGDNLGHTPLSAVLIYPEIEGYSICRSTVETLLSAGADPNKPNKHGETALHLTPDTEIASLLIQAGADLEARDDLDRTPLLEAAYRDRMDVINVLCKYGADMAAVDNKGDSALHIMVQKSDNLQEETLRLFTSQCNLINKEGMTSLMLAAQSCHTQAVKILLELGADPNIVNCNYGVPLTALSIVLDRFKRYFHDLVRACAEKLITRKSMTGLPRCCWYFFNMISYDQRRLVQLMVTHGMAPVCEDVEVIGQITSYSAVRLRDISDKISPLAFALVSNKLAIAQYLTENWFLTPADLVGSLELRHLRSELERESQADSLRFMDENLSQPMSLLKLSFVAVSAQLGGVAGREERVNQTPLPNILKDKLLFRRENFPMEFTVWRPPSPVDDEDDEFEGISEFDSPDYSSDYDETSSQTTN</sequence>
<keyword evidence="2 3" id="KW-0040">ANK repeat</keyword>
<evidence type="ECO:0000313" key="6">
    <source>
        <dbReference type="Proteomes" id="UP000735302"/>
    </source>
</evidence>
<evidence type="ECO:0000256" key="4">
    <source>
        <dbReference type="SAM" id="MobiDB-lite"/>
    </source>
</evidence>
<dbReference type="InterPro" id="IPR002110">
    <property type="entry name" value="Ankyrin_rpt"/>
</dbReference>
<dbReference type="PROSITE" id="PS50088">
    <property type="entry name" value="ANK_REPEAT"/>
    <property type="match status" value="3"/>
</dbReference>
<dbReference type="SUPFAM" id="SSF48403">
    <property type="entry name" value="Ankyrin repeat"/>
    <property type="match status" value="2"/>
</dbReference>
<evidence type="ECO:0000256" key="3">
    <source>
        <dbReference type="PROSITE-ProRule" id="PRU00023"/>
    </source>
</evidence>
<feature type="repeat" description="ANK" evidence="3">
    <location>
        <begin position="210"/>
        <end position="242"/>
    </location>
</feature>
<comment type="caution">
    <text evidence="5">The sequence shown here is derived from an EMBL/GenBank/DDBJ whole genome shotgun (WGS) entry which is preliminary data.</text>
</comment>